<evidence type="ECO:0000313" key="2">
    <source>
        <dbReference type="EMBL" id="ADG97511.1"/>
    </source>
</evidence>
<dbReference type="AlphaFoldDB" id="D6ZEY7"/>
<feature type="transmembrane region" description="Helical" evidence="1">
    <location>
        <begin position="49"/>
        <end position="69"/>
    </location>
</feature>
<dbReference type="KEGG" id="srt:Srot_1038"/>
<feature type="transmembrane region" description="Helical" evidence="1">
    <location>
        <begin position="16"/>
        <end position="37"/>
    </location>
</feature>
<protein>
    <submittedName>
        <fullName evidence="2">Uncharacterized protein</fullName>
    </submittedName>
</protein>
<feature type="transmembrane region" description="Helical" evidence="1">
    <location>
        <begin position="108"/>
        <end position="128"/>
    </location>
</feature>
<feature type="transmembrane region" description="Helical" evidence="1">
    <location>
        <begin position="220"/>
        <end position="247"/>
    </location>
</feature>
<keyword evidence="1" id="KW-0812">Transmembrane</keyword>
<organism evidence="2 3">
    <name type="scientific">Segniliparus rotundus (strain ATCC BAA-972 / CDC 1076 / CIP 108378 / DSM 44985 / JCM 13578)</name>
    <dbReference type="NCBI Taxonomy" id="640132"/>
    <lineage>
        <taxon>Bacteria</taxon>
        <taxon>Bacillati</taxon>
        <taxon>Actinomycetota</taxon>
        <taxon>Actinomycetes</taxon>
        <taxon>Mycobacteriales</taxon>
        <taxon>Segniliparaceae</taxon>
        <taxon>Segniliparus</taxon>
    </lineage>
</organism>
<name>D6ZEY7_SEGRD</name>
<feature type="transmembrane region" description="Helical" evidence="1">
    <location>
        <begin position="140"/>
        <end position="158"/>
    </location>
</feature>
<dbReference type="EMBL" id="CP001958">
    <property type="protein sequence ID" value="ADG97511.1"/>
    <property type="molecule type" value="Genomic_DNA"/>
</dbReference>
<evidence type="ECO:0000256" key="1">
    <source>
        <dbReference type="SAM" id="Phobius"/>
    </source>
</evidence>
<dbReference type="STRING" id="640132.Srot_1038"/>
<keyword evidence="1" id="KW-0472">Membrane</keyword>
<dbReference type="HOGENOM" id="CLU_1119547_0_0_11"/>
<dbReference type="Proteomes" id="UP000002247">
    <property type="component" value="Chromosome"/>
</dbReference>
<proteinExistence type="predicted"/>
<sequence>MERPSWWEVLLGLKLLVAYVILGVVGTGLIAGLLWLATAPPSTRQDQSTTVFGVVAYAVMVFWVLFYLIRSATLTLAVALTVYGVEAPDWKKSIGAKHYRTAFSGLKWAALGLAGITIQKIVNVAGAARHHNHDEYRLKLFAAVGMVVFCALLSVFFAKCTDVAADLKHAPRDAYWPAARASIRKTRWMFATPFTRWLKLSKTGYRGLRGTVVRLNTRDVWFSSMLVVVLLQPPITFLAWFVILIFLP</sequence>
<reference evidence="2 3" key="1">
    <citation type="journal article" date="2010" name="Stand. Genomic Sci.">
        <title>Complete genome sequence of Segniliparus rotundus type strain (CDC 1076).</title>
        <authorList>
            <person name="Sikorski J."/>
            <person name="Lapidus A."/>
            <person name="Copeland A."/>
            <person name="Misra M."/>
            <person name="Glavina Del Rio T."/>
            <person name="Nolan M."/>
            <person name="Lucas S."/>
            <person name="Chen F."/>
            <person name="Tice H."/>
            <person name="Cheng J.F."/>
            <person name="Jando M."/>
            <person name="Schneider S."/>
            <person name="Bruce D."/>
            <person name="Goodwin L."/>
            <person name="Pitluck S."/>
            <person name="Liolios K."/>
            <person name="Mikhailova N."/>
            <person name="Pati A."/>
            <person name="Ivanova N."/>
            <person name="Mavromatis K."/>
            <person name="Chen A."/>
            <person name="Palaniappan K."/>
            <person name="Chertkov O."/>
            <person name="Land M."/>
            <person name="Hauser L."/>
            <person name="Chang Y.J."/>
            <person name="Jeffries C.D."/>
            <person name="Brettin T."/>
            <person name="Detter J.C."/>
            <person name="Han C."/>
            <person name="Rohde M."/>
            <person name="Goker M."/>
            <person name="Bristow J."/>
            <person name="Eisen J.A."/>
            <person name="Markowitz V."/>
            <person name="Hugenholtz P."/>
            <person name="Kyrpides N.C."/>
            <person name="Klenk H.P."/>
        </authorList>
    </citation>
    <scope>NUCLEOTIDE SEQUENCE [LARGE SCALE GENOMIC DNA]</scope>
    <source>
        <strain evidence="3">ATCC BAA-972 / CDC 1076 / CIP 108378 / DSM 44985 / JCM 13578</strain>
    </source>
</reference>
<keyword evidence="3" id="KW-1185">Reference proteome</keyword>
<keyword evidence="1" id="KW-1133">Transmembrane helix</keyword>
<gene>
    <name evidence="2" type="ordered locus">Srot_1038</name>
</gene>
<evidence type="ECO:0000313" key="3">
    <source>
        <dbReference type="Proteomes" id="UP000002247"/>
    </source>
</evidence>
<accession>D6ZEY7</accession>